<dbReference type="InterPro" id="IPR036390">
    <property type="entry name" value="WH_DNA-bd_sf"/>
</dbReference>
<dbReference type="PROSITE" id="PS50931">
    <property type="entry name" value="HTH_LYSR"/>
    <property type="match status" value="1"/>
</dbReference>
<accession>A0A1T5ER01</accession>
<dbReference type="GO" id="GO:0032993">
    <property type="term" value="C:protein-DNA complex"/>
    <property type="evidence" value="ECO:0007669"/>
    <property type="project" value="TreeGrafter"/>
</dbReference>
<evidence type="ECO:0000259" key="5">
    <source>
        <dbReference type="PROSITE" id="PS50931"/>
    </source>
</evidence>
<sequence length="333" mass="36874">MARIAKTAPVGANDENDLGALHARRIAAVDDDNRSIDVEFLLFFNAVSENLSFTKAAKALSIDQSWLSHKIRQFEALLGFNLFIRNTRHVELTAAGRALLDPVRRLANVVDQARDAANALRDSMSGVLRVGALPFSFPDPQRTRLIDRFIATHEGIQLNVTSGPTPALLDHLRAGRIDLAFVSAPFEEAGLDRLLLRENRFSMMVPRTHDLARAGVIGTEDVKGVRVILPAQQFSPAAFELYYEPLVNAGAVPVPIPEFQSAPSYARSWELPVVCTQFAAERYDTQDFVVRPINFIPPCRKYLVRLADHRTPPQNLMWDLALASLETKAAAVA</sequence>
<evidence type="ECO:0000313" key="6">
    <source>
        <dbReference type="EMBL" id="SKB86393.1"/>
    </source>
</evidence>
<dbReference type="RefSeq" id="WP_079649256.1">
    <property type="nucleotide sequence ID" value="NZ_FUYM01000007.1"/>
</dbReference>
<dbReference type="PANTHER" id="PTHR30346:SF0">
    <property type="entry name" value="HCA OPERON TRANSCRIPTIONAL ACTIVATOR HCAR"/>
    <property type="match status" value="1"/>
</dbReference>
<protein>
    <submittedName>
        <fullName evidence="6">DNA-binding transcriptional regulator, LysR family</fullName>
    </submittedName>
</protein>
<dbReference type="Proteomes" id="UP000189818">
    <property type="component" value="Unassembled WGS sequence"/>
</dbReference>
<keyword evidence="4" id="KW-0804">Transcription</keyword>
<keyword evidence="2" id="KW-0805">Transcription regulation</keyword>
<dbReference type="PANTHER" id="PTHR30346">
    <property type="entry name" value="TRANSCRIPTIONAL DUAL REGULATOR HCAR-RELATED"/>
    <property type="match status" value="1"/>
</dbReference>
<dbReference type="EMBL" id="FUYM01000007">
    <property type="protein sequence ID" value="SKB86393.1"/>
    <property type="molecule type" value="Genomic_DNA"/>
</dbReference>
<keyword evidence="7" id="KW-1185">Reference proteome</keyword>
<keyword evidence="3 6" id="KW-0238">DNA-binding</keyword>
<organism evidence="6 7">
    <name type="scientific">Rhizorhabdus histidinilytica</name>
    <dbReference type="NCBI Taxonomy" id="439228"/>
    <lineage>
        <taxon>Bacteria</taxon>
        <taxon>Pseudomonadati</taxon>
        <taxon>Pseudomonadota</taxon>
        <taxon>Alphaproteobacteria</taxon>
        <taxon>Sphingomonadales</taxon>
        <taxon>Sphingomonadaceae</taxon>
        <taxon>Rhizorhabdus</taxon>
    </lineage>
</organism>
<dbReference type="SUPFAM" id="SSF53850">
    <property type="entry name" value="Periplasmic binding protein-like II"/>
    <property type="match status" value="1"/>
</dbReference>
<dbReference type="InterPro" id="IPR005119">
    <property type="entry name" value="LysR_subst-bd"/>
</dbReference>
<dbReference type="InterPro" id="IPR036388">
    <property type="entry name" value="WH-like_DNA-bd_sf"/>
</dbReference>
<dbReference type="OrthoDB" id="9815174at2"/>
<evidence type="ECO:0000313" key="7">
    <source>
        <dbReference type="Proteomes" id="UP000189818"/>
    </source>
</evidence>
<dbReference type="GO" id="GO:0003700">
    <property type="term" value="F:DNA-binding transcription factor activity"/>
    <property type="evidence" value="ECO:0007669"/>
    <property type="project" value="InterPro"/>
</dbReference>
<comment type="similarity">
    <text evidence="1">Belongs to the LysR transcriptional regulatory family.</text>
</comment>
<evidence type="ECO:0000256" key="4">
    <source>
        <dbReference type="ARBA" id="ARBA00023163"/>
    </source>
</evidence>
<dbReference type="Pfam" id="PF03466">
    <property type="entry name" value="LysR_substrate"/>
    <property type="match status" value="1"/>
</dbReference>
<evidence type="ECO:0000256" key="2">
    <source>
        <dbReference type="ARBA" id="ARBA00023015"/>
    </source>
</evidence>
<dbReference type="CDD" id="cd05466">
    <property type="entry name" value="PBP2_LTTR_substrate"/>
    <property type="match status" value="1"/>
</dbReference>
<reference evidence="7" key="1">
    <citation type="submission" date="2017-02" db="EMBL/GenBank/DDBJ databases">
        <authorList>
            <person name="Varghese N."/>
            <person name="Submissions S."/>
        </authorList>
    </citation>
    <scope>NUCLEOTIDE SEQUENCE [LARGE SCALE GENOMIC DNA]</scope>
    <source>
        <strain evidence="7">UM2</strain>
    </source>
</reference>
<evidence type="ECO:0000256" key="3">
    <source>
        <dbReference type="ARBA" id="ARBA00023125"/>
    </source>
</evidence>
<dbReference type="Gene3D" id="1.10.10.10">
    <property type="entry name" value="Winged helix-like DNA-binding domain superfamily/Winged helix DNA-binding domain"/>
    <property type="match status" value="1"/>
</dbReference>
<dbReference type="AlphaFoldDB" id="A0A1T5ER01"/>
<dbReference type="InterPro" id="IPR000847">
    <property type="entry name" value="LysR_HTH_N"/>
</dbReference>
<gene>
    <name evidence="6" type="ORF">SAMN06295920_107161</name>
</gene>
<name>A0A1T5ER01_9SPHN</name>
<proteinExistence type="inferred from homology"/>
<evidence type="ECO:0000256" key="1">
    <source>
        <dbReference type="ARBA" id="ARBA00009437"/>
    </source>
</evidence>
<feature type="domain" description="HTH lysR-type" evidence="5">
    <location>
        <begin position="44"/>
        <end position="93"/>
    </location>
</feature>
<dbReference type="Gene3D" id="3.40.190.290">
    <property type="match status" value="1"/>
</dbReference>
<dbReference type="GO" id="GO:0003677">
    <property type="term" value="F:DNA binding"/>
    <property type="evidence" value="ECO:0007669"/>
    <property type="project" value="UniProtKB-KW"/>
</dbReference>
<dbReference type="SUPFAM" id="SSF46785">
    <property type="entry name" value="Winged helix' DNA-binding domain"/>
    <property type="match status" value="1"/>
</dbReference>
<dbReference type="STRING" id="439228.SAMN06295920_107161"/>
<dbReference type="Pfam" id="PF00126">
    <property type="entry name" value="HTH_1"/>
    <property type="match status" value="1"/>
</dbReference>